<dbReference type="InterPro" id="IPR029058">
    <property type="entry name" value="AB_hydrolase_fold"/>
</dbReference>
<dbReference type="Proteomes" id="UP001194468">
    <property type="component" value="Unassembled WGS sequence"/>
</dbReference>
<reference evidence="2" key="2">
    <citation type="journal article" date="2020" name="Nat. Commun.">
        <title>Large-scale genome sequencing of mycorrhizal fungi provides insights into the early evolution of symbiotic traits.</title>
        <authorList>
            <person name="Miyauchi S."/>
            <person name="Kiss E."/>
            <person name="Kuo A."/>
            <person name="Drula E."/>
            <person name="Kohler A."/>
            <person name="Sanchez-Garcia M."/>
            <person name="Morin E."/>
            <person name="Andreopoulos B."/>
            <person name="Barry K.W."/>
            <person name="Bonito G."/>
            <person name="Buee M."/>
            <person name="Carver A."/>
            <person name="Chen C."/>
            <person name="Cichocki N."/>
            <person name="Clum A."/>
            <person name="Culley D."/>
            <person name="Crous P.W."/>
            <person name="Fauchery L."/>
            <person name="Girlanda M."/>
            <person name="Hayes R.D."/>
            <person name="Keri Z."/>
            <person name="LaButti K."/>
            <person name="Lipzen A."/>
            <person name="Lombard V."/>
            <person name="Magnuson J."/>
            <person name="Maillard F."/>
            <person name="Murat C."/>
            <person name="Nolan M."/>
            <person name="Ohm R.A."/>
            <person name="Pangilinan J."/>
            <person name="Pereira M.F."/>
            <person name="Perotto S."/>
            <person name="Peter M."/>
            <person name="Pfister S."/>
            <person name="Riley R."/>
            <person name="Sitrit Y."/>
            <person name="Stielow J.B."/>
            <person name="Szollosi G."/>
            <person name="Zifcakova L."/>
            <person name="Stursova M."/>
            <person name="Spatafora J.W."/>
            <person name="Tedersoo L."/>
            <person name="Vaario L.M."/>
            <person name="Yamada A."/>
            <person name="Yan M."/>
            <person name="Wang P."/>
            <person name="Xu J."/>
            <person name="Bruns T."/>
            <person name="Baldrian P."/>
            <person name="Vilgalys R."/>
            <person name="Dunand C."/>
            <person name="Henrissat B."/>
            <person name="Grigoriev I.V."/>
            <person name="Hibbett D."/>
            <person name="Nagy L.G."/>
            <person name="Martin F.M."/>
        </authorList>
    </citation>
    <scope>NUCLEOTIDE SEQUENCE</scope>
    <source>
        <strain evidence="2">BED1</strain>
    </source>
</reference>
<accession>A0AAD4BAS3</accession>
<comment type="caution">
    <text evidence="2">The sequence shown here is derived from an EMBL/GenBank/DDBJ whole genome shotgun (WGS) entry which is preliminary data.</text>
</comment>
<evidence type="ECO:0000256" key="1">
    <source>
        <dbReference type="SAM" id="MobiDB-lite"/>
    </source>
</evidence>
<evidence type="ECO:0000313" key="2">
    <source>
        <dbReference type="EMBL" id="KAF8415608.1"/>
    </source>
</evidence>
<name>A0AAD4BAS3_BOLED</name>
<dbReference type="AlphaFoldDB" id="A0AAD4BAS3"/>
<feature type="compositionally biased region" description="Polar residues" evidence="1">
    <location>
        <begin position="14"/>
        <end position="34"/>
    </location>
</feature>
<dbReference type="SUPFAM" id="SSF53474">
    <property type="entry name" value="alpha/beta-Hydrolases"/>
    <property type="match status" value="1"/>
</dbReference>
<organism evidence="2 3">
    <name type="scientific">Boletus edulis BED1</name>
    <dbReference type="NCBI Taxonomy" id="1328754"/>
    <lineage>
        <taxon>Eukaryota</taxon>
        <taxon>Fungi</taxon>
        <taxon>Dikarya</taxon>
        <taxon>Basidiomycota</taxon>
        <taxon>Agaricomycotina</taxon>
        <taxon>Agaricomycetes</taxon>
        <taxon>Agaricomycetidae</taxon>
        <taxon>Boletales</taxon>
        <taxon>Boletineae</taxon>
        <taxon>Boletaceae</taxon>
        <taxon>Boletoideae</taxon>
        <taxon>Boletus</taxon>
    </lineage>
</organism>
<feature type="compositionally biased region" description="Basic and acidic residues" evidence="1">
    <location>
        <begin position="1"/>
        <end position="10"/>
    </location>
</feature>
<evidence type="ECO:0000313" key="3">
    <source>
        <dbReference type="Proteomes" id="UP001194468"/>
    </source>
</evidence>
<dbReference type="EMBL" id="WHUW01000309">
    <property type="protein sequence ID" value="KAF8415608.1"/>
    <property type="molecule type" value="Genomic_DNA"/>
</dbReference>
<gene>
    <name evidence="2" type="ORF">L210DRAFT_3585498</name>
</gene>
<sequence length="130" mass="14125">MDNSTKEHKLALQGSRTPLQGTHPTRPFSSTSIAPSRVGEASSVSRTKDTHCIYPTLPGWGNTSPPLPSTSYVDCFMSDMTALLDHLYPERGRDIKLYVAGGSTFRHRYCTVPPSRTDSRTGDASSACCS</sequence>
<protein>
    <submittedName>
        <fullName evidence="2">Uncharacterized protein</fullName>
    </submittedName>
</protein>
<proteinExistence type="predicted"/>
<keyword evidence="3" id="KW-1185">Reference proteome</keyword>
<reference evidence="2" key="1">
    <citation type="submission" date="2019-10" db="EMBL/GenBank/DDBJ databases">
        <authorList>
            <consortium name="DOE Joint Genome Institute"/>
            <person name="Kuo A."/>
            <person name="Miyauchi S."/>
            <person name="Kiss E."/>
            <person name="Drula E."/>
            <person name="Kohler A."/>
            <person name="Sanchez-Garcia M."/>
            <person name="Andreopoulos B."/>
            <person name="Barry K.W."/>
            <person name="Bonito G."/>
            <person name="Buee M."/>
            <person name="Carver A."/>
            <person name="Chen C."/>
            <person name="Cichocki N."/>
            <person name="Clum A."/>
            <person name="Culley D."/>
            <person name="Crous P.W."/>
            <person name="Fauchery L."/>
            <person name="Girlanda M."/>
            <person name="Hayes R."/>
            <person name="Keri Z."/>
            <person name="LaButti K."/>
            <person name="Lipzen A."/>
            <person name="Lombard V."/>
            <person name="Magnuson J."/>
            <person name="Maillard F."/>
            <person name="Morin E."/>
            <person name="Murat C."/>
            <person name="Nolan M."/>
            <person name="Ohm R."/>
            <person name="Pangilinan J."/>
            <person name="Pereira M."/>
            <person name="Perotto S."/>
            <person name="Peter M."/>
            <person name="Riley R."/>
            <person name="Sitrit Y."/>
            <person name="Stielow B."/>
            <person name="Szollosi G."/>
            <person name="Zifcakova L."/>
            <person name="Stursova M."/>
            <person name="Spatafora J.W."/>
            <person name="Tedersoo L."/>
            <person name="Vaario L.-M."/>
            <person name="Yamada A."/>
            <person name="Yan M."/>
            <person name="Wang P."/>
            <person name="Xu J."/>
            <person name="Bruns T."/>
            <person name="Baldrian P."/>
            <person name="Vilgalys R."/>
            <person name="Henrissat B."/>
            <person name="Grigoriev I.V."/>
            <person name="Hibbett D."/>
            <person name="Nagy L.G."/>
            <person name="Martin F.M."/>
        </authorList>
    </citation>
    <scope>NUCLEOTIDE SEQUENCE</scope>
    <source>
        <strain evidence="2">BED1</strain>
    </source>
</reference>
<feature type="region of interest" description="Disordered" evidence="1">
    <location>
        <begin position="1"/>
        <end position="45"/>
    </location>
</feature>